<dbReference type="Pfam" id="PF00239">
    <property type="entry name" value="Resolvase"/>
    <property type="match status" value="1"/>
</dbReference>
<dbReference type="PANTHER" id="PTHR30461:SF2">
    <property type="entry name" value="SERINE RECOMBINASE PINE-RELATED"/>
    <property type="match status" value="1"/>
</dbReference>
<reference evidence="6 7" key="1">
    <citation type="submission" date="2024-04" db="EMBL/GenBank/DDBJ databases">
        <title>Draft genome assemblies of urinary isolates.</title>
        <authorList>
            <person name="Appleberry H."/>
            <person name="Kula A."/>
            <person name="Wolfe A.J."/>
            <person name="Putonti C."/>
        </authorList>
    </citation>
    <scope>NUCLEOTIDE SEQUENCE [LARGE SCALE GENOMIC DNA]</scope>
    <source>
        <strain evidence="6 7">UMB12529</strain>
    </source>
</reference>
<organism evidence="6 7">
    <name type="scientific">Klebsiella grimontii</name>
    <dbReference type="NCBI Taxonomy" id="2058152"/>
    <lineage>
        <taxon>Bacteria</taxon>
        <taxon>Pseudomonadati</taxon>
        <taxon>Pseudomonadota</taxon>
        <taxon>Gammaproteobacteria</taxon>
        <taxon>Enterobacterales</taxon>
        <taxon>Enterobacteriaceae</taxon>
        <taxon>Klebsiella/Raoultella group</taxon>
        <taxon>Klebsiella</taxon>
    </lineage>
</organism>
<sequence>MSRIFLYCRVSTSEQTVDNQLLALAQRGYTVPPARAITETISGGVCAMERPGFKNLVQNKLEAGDSLVVLKLDRLGRDMIDVLSTVDMLRAKDIVVKSLDLDGVDLTSSAGRFQMSVLAAVANFEKDRIRERTQEGLAKAKAQGKKLGRPNATSTDRILACKENGLSQSMTAKELGVSIATVKRYWNFAQ</sequence>
<dbReference type="InterPro" id="IPR006119">
    <property type="entry name" value="Resolv_N"/>
</dbReference>
<dbReference type="PROSITE" id="PS00398">
    <property type="entry name" value="RECOMBINASES_2"/>
    <property type="match status" value="1"/>
</dbReference>
<gene>
    <name evidence="6" type="ORF">AAFL32_15860</name>
</gene>
<evidence type="ECO:0000256" key="4">
    <source>
        <dbReference type="PROSITE-ProRule" id="PRU10137"/>
    </source>
</evidence>
<evidence type="ECO:0000313" key="7">
    <source>
        <dbReference type="Proteomes" id="UP001458070"/>
    </source>
</evidence>
<dbReference type="CDD" id="cd03768">
    <property type="entry name" value="SR_ResInv"/>
    <property type="match status" value="1"/>
</dbReference>
<evidence type="ECO:0000256" key="1">
    <source>
        <dbReference type="ARBA" id="ARBA00022908"/>
    </source>
</evidence>
<keyword evidence="3" id="KW-0233">DNA recombination</keyword>
<feature type="active site" description="O-(5'-phospho-DNA)-serine intermediate" evidence="4">
    <location>
        <position position="11"/>
    </location>
</feature>
<dbReference type="Gene3D" id="3.40.50.1390">
    <property type="entry name" value="Resolvase, N-terminal catalytic domain"/>
    <property type="match status" value="1"/>
</dbReference>
<evidence type="ECO:0000256" key="2">
    <source>
        <dbReference type="ARBA" id="ARBA00023125"/>
    </source>
</evidence>
<dbReference type="EMBL" id="JBCGEM010000012">
    <property type="protein sequence ID" value="MEM0625356.1"/>
    <property type="molecule type" value="Genomic_DNA"/>
</dbReference>
<protein>
    <submittedName>
        <fullName evidence="6">Recombinase family protein</fullName>
    </submittedName>
</protein>
<dbReference type="InterPro" id="IPR036162">
    <property type="entry name" value="Resolvase-like_N_sf"/>
</dbReference>
<dbReference type="InterPro" id="IPR050639">
    <property type="entry name" value="SSR_resolvase"/>
</dbReference>
<comment type="caution">
    <text evidence="6">The sequence shown here is derived from an EMBL/GenBank/DDBJ whole genome shotgun (WGS) entry which is preliminary data.</text>
</comment>
<keyword evidence="1" id="KW-0229">DNA integration</keyword>
<dbReference type="PANTHER" id="PTHR30461">
    <property type="entry name" value="DNA-INVERTASE FROM LAMBDOID PROPHAGE"/>
    <property type="match status" value="1"/>
</dbReference>
<dbReference type="InterPro" id="IPR006118">
    <property type="entry name" value="Recombinase_CS"/>
</dbReference>
<dbReference type="RefSeq" id="WP_064164826.1">
    <property type="nucleotide sequence ID" value="NZ_CABGOK010000052.1"/>
</dbReference>
<keyword evidence="7" id="KW-1185">Reference proteome</keyword>
<accession>A0ABU9P315</accession>
<dbReference type="PROSITE" id="PS00397">
    <property type="entry name" value="RECOMBINASES_1"/>
    <property type="match status" value="1"/>
</dbReference>
<proteinExistence type="predicted"/>
<name>A0ABU9P315_9ENTR</name>
<feature type="domain" description="Resolvase/invertase-type recombinase catalytic" evidence="5">
    <location>
        <begin position="3"/>
        <end position="144"/>
    </location>
</feature>
<evidence type="ECO:0000256" key="3">
    <source>
        <dbReference type="ARBA" id="ARBA00023172"/>
    </source>
</evidence>
<dbReference type="PROSITE" id="PS51736">
    <property type="entry name" value="RECOMBINASES_3"/>
    <property type="match status" value="1"/>
</dbReference>
<dbReference type="SMART" id="SM00857">
    <property type="entry name" value="Resolvase"/>
    <property type="match status" value="1"/>
</dbReference>
<keyword evidence="2" id="KW-0238">DNA-binding</keyword>
<evidence type="ECO:0000313" key="6">
    <source>
        <dbReference type="EMBL" id="MEM0625356.1"/>
    </source>
</evidence>
<evidence type="ECO:0000259" key="5">
    <source>
        <dbReference type="PROSITE" id="PS51736"/>
    </source>
</evidence>
<dbReference type="Proteomes" id="UP001458070">
    <property type="component" value="Unassembled WGS sequence"/>
</dbReference>
<dbReference type="SUPFAM" id="SSF53041">
    <property type="entry name" value="Resolvase-like"/>
    <property type="match status" value="1"/>
</dbReference>